<proteinExistence type="predicted"/>
<dbReference type="GO" id="GO:0003677">
    <property type="term" value="F:DNA binding"/>
    <property type="evidence" value="ECO:0007669"/>
    <property type="project" value="UniProtKB-KW"/>
</dbReference>
<name>A0A4V2QAT4_9FIRM</name>
<gene>
    <name evidence="1" type="ORF">EDD77_12949</name>
</gene>
<dbReference type="OrthoDB" id="9811244at2"/>
<accession>A0A4V2QAT4</accession>
<dbReference type="GO" id="GO:0045892">
    <property type="term" value="P:negative regulation of DNA-templated transcription"/>
    <property type="evidence" value="ECO:0007669"/>
    <property type="project" value="UniProtKB-ARBA"/>
</dbReference>
<dbReference type="PANTHER" id="PTHR33677">
    <property type="entry name" value="TRANSCRIPTIONAL REPRESSOR FRMR-RELATED"/>
    <property type="match status" value="1"/>
</dbReference>
<dbReference type="Proteomes" id="UP000295184">
    <property type="component" value="Unassembled WGS sequence"/>
</dbReference>
<dbReference type="GO" id="GO:0046872">
    <property type="term" value="F:metal ion binding"/>
    <property type="evidence" value="ECO:0007669"/>
    <property type="project" value="InterPro"/>
</dbReference>
<dbReference type="InterPro" id="IPR038390">
    <property type="entry name" value="Metal_Tscrpt_repr_sf"/>
</dbReference>
<dbReference type="STRING" id="1650663.GCA_001486665_02254"/>
<evidence type="ECO:0000313" key="2">
    <source>
        <dbReference type="Proteomes" id="UP000295184"/>
    </source>
</evidence>
<keyword evidence="1" id="KW-0238">DNA-binding</keyword>
<dbReference type="AlphaFoldDB" id="A0A4V2QAT4"/>
<dbReference type="InterPro" id="IPR003735">
    <property type="entry name" value="Metal_Tscrpt_repr"/>
</dbReference>
<dbReference type="GeneID" id="97381189"/>
<reference evidence="1 2" key="1">
    <citation type="submission" date="2019-03" db="EMBL/GenBank/DDBJ databases">
        <title>Genomic Encyclopedia of Type Strains, Phase IV (KMG-IV): sequencing the most valuable type-strain genomes for metagenomic binning, comparative biology and taxonomic classification.</title>
        <authorList>
            <person name="Goeker M."/>
        </authorList>
    </citation>
    <scope>NUCLEOTIDE SEQUENCE [LARGE SCALE GENOMIC DNA]</scope>
    <source>
        <strain evidence="1 2">DSM 100451</strain>
    </source>
</reference>
<sequence>MHCTHCKHSADVNRRLARISGQLNGIREMVNEGRPCGDLLTQLSSVNSAITQVAKLILTEHLEHCVRSGEDTDQVIAQLQTAIDQFAKLK</sequence>
<comment type="caution">
    <text evidence="1">The sequence shown here is derived from an EMBL/GenBank/DDBJ whole genome shotgun (WGS) entry which is preliminary data.</text>
</comment>
<dbReference type="PANTHER" id="PTHR33677:SF3">
    <property type="entry name" value="COPPER-SENSING TRANSCRIPTIONAL REPRESSOR RICR"/>
    <property type="match status" value="1"/>
</dbReference>
<organism evidence="1 2">
    <name type="scientific">Allofournierella massiliensis</name>
    <dbReference type="NCBI Taxonomy" id="1650663"/>
    <lineage>
        <taxon>Bacteria</taxon>
        <taxon>Bacillati</taxon>
        <taxon>Bacillota</taxon>
        <taxon>Clostridia</taxon>
        <taxon>Eubacteriales</taxon>
        <taxon>Oscillospiraceae</taxon>
        <taxon>Allofournierella</taxon>
    </lineage>
</organism>
<dbReference type="EMBL" id="SLUM01000029">
    <property type="protein sequence ID" value="TCL53662.1"/>
    <property type="molecule type" value="Genomic_DNA"/>
</dbReference>
<protein>
    <submittedName>
        <fullName evidence="1">DNA-binding FrmR family transcriptional regulator</fullName>
    </submittedName>
</protein>
<dbReference type="Pfam" id="PF02583">
    <property type="entry name" value="Trns_repr_metal"/>
    <property type="match status" value="1"/>
</dbReference>
<dbReference type="Gene3D" id="1.20.58.1000">
    <property type="entry name" value="Metal-sensitive repressor, helix protomer"/>
    <property type="match status" value="1"/>
</dbReference>
<dbReference type="RefSeq" id="WP_058965270.1">
    <property type="nucleotide sequence ID" value="NZ_CABKVM010000017.1"/>
</dbReference>
<evidence type="ECO:0000313" key="1">
    <source>
        <dbReference type="EMBL" id="TCL53662.1"/>
    </source>
</evidence>